<organism evidence="3 4">
    <name type="scientific">Rotaria magnacalcarata</name>
    <dbReference type="NCBI Taxonomy" id="392030"/>
    <lineage>
        <taxon>Eukaryota</taxon>
        <taxon>Metazoa</taxon>
        <taxon>Spiralia</taxon>
        <taxon>Gnathifera</taxon>
        <taxon>Rotifera</taxon>
        <taxon>Eurotatoria</taxon>
        <taxon>Bdelloidea</taxon>
        <taxon>Philodinida</taxon>
        <taxon>Philodinidae</taxon>
        <taxon>Rotaria</taxon>
    </lineage>
</organism>
<feature type="compositionally biased region" description="Polar residues" evidence="2">
    <location>
        <begin position="1"/>
        <end position="10"/>
    </location>
</feature>
<dbReference type="Proteomes" id="UP000663824">
    <property type="component" value="Unassembled WGS sequence"/>
</dbReference>
<protein>
    <submittedName>
        <fullName evidence="3">Uncharacterized protein</fullName>
    </submittedName>
</protein>
<comment type="caution">
    <text evidence="3">The sequence shown here is derived from an EMBL/GenBank/DDBJ whole genome shotgun (WGS) entry which is preliminary data.</text>
</comment>
<sequence>MTTNNANSYNQEEEQQDETLENFDKMSSDLPWNIKEKSKVNEKLNEMEQQNLSRKMSQLSTNVTHEKDPIKIMKEIRDQLEIIPNYLTKQNISFKELIHQVLSSIITTTEKLNNNMDELRKIAILIYKIMVIQTYQYLWKTYLKSGTGQLIIPSETKQKLSYSTTLSVWPKEMKAIVLSNKKDTTNENEICLKFVNGHLYALQHQLKQYQQELNIKANNFQGYTISIQEKLMTYIELNLNSSLSKKIEHQVELIHYDYHIQALQLEYFQHKPNEYQKQLMIHICQSKYEQETSEQEYEFLKQKIAYYNLPSQSFDCSTISHHPLIDSIQNLTVQEALKKQFKEDQFYTMAKTNDFDLCKQYVMNYIENNKKQLNHCQFELTKQEQQFQTCSIKELSFEQMEQRFKELVDRERKYLSKRNNDKLLKFKDDISEKQRLTTVSTTSPMNNQENEYINRLIAIREKQAEIWKEQIMLEIRIHCQFLPQNFDHMENFISPIDYLPLNNNAKAIEIKNKHFRIIQEAKRLWLNYSLNIYEIKIQEYEQQYQNEFIKFGSLFSNNNDKTMLNNIKEHINNRIQRLKRDIYDKMTSFRRIILQNRQRSSSTKNVIGVSPEPYLDLISNPFDKRQWNYLSFGPYYIRVNQSAIRPKCQQETEIKNQHKDIYSKVENHLTGYPHLIPRNNAIFKQYSDHLLDYLNQSYFTPLAYNDQLISLEQAQILGSNPKTHKDGIPVRPIESTIYATTTRISKFLDKILRPIFDAKCNDTTIIDGATLITEL</sequence>
<dbReference type="AlphaFoldDB" id="A0A816Y7T6"/>
<accession>A0A816Y7T6</accession>
<dbReference type="EMBL" id="CAJNRE010017475">
    <property type="protein sequence ID" value="CAF2155462.1"/>
    <property type="molecule type" value="Genomic_DNA"/>
</dbReference>
<evidence type="ECO:0000256" key="1">
    <source>
        <dbReference type="SAM" id="Coils"/>
    </source>
</evidence>
<feature type="compositionally biased region" description="Acidic residues" evidence="2">
    <location>
        <begin position="11"/>
        <end position="20"/>
    </location>
</feature>
<evidence type="ECO:0000313" key="4">
    <source>
        <dbReference type="Proteomes" id="UP000663824"/>
    </source>
</evidence>
<gene>
    <name evidence="3" type="ORF">MBJ925_LOCUS32091</name>
</gene>
<keyword evidence="1" id="KW-0175">Coiled coil</keyword>
<proteinExistence type="predicted"/>
<evidence type="ECO:0000256" key="2">
    <source>
        <dbReference type="SAM" id="MobiDB-lite"/>
    </source>
</evidence>
<evidence type="ECO:0000313" key="3">
    <source>
        <dbReference type="EMBL" id="CAF2155462.1"/>
    </source>
</evidence>
<feature type="region of interest" description="Disordered" evidence="2">
    <location>
        <begin position="1"/>
        <end position="20"/>
    </location>
</feature>
<reference evidence="3" key="1">
    <citation type="submission" date="2021-02" db="EMBL/GenBank/DDBJ databases">
        <authorList>
            <person name="Nowell W R."/>
        </authorList>
    </citation>
    <scope>NUCLEOTIDE SEQUENCE</scope>
</reference>
<feature type="coiled-coil region" evidence="1">
    <location>
        <begin position="530"/>
        <end position="581"/>
    </location>
</feature>
<name>A0A816Y7T6_9BILA</name>